<organism evidence="4 5">
    <name type="scientific">Sporisorium reilianum (strain SRZ2)</name>
    <name type="common">Maize head smut fungus</name>
    <dbReference type="NCBI Taxonomy" id="999809"/>
    <lineage>
        <taxon>Eukaryota</taxon>
        <taxon>Fungi</taxon>
        <taxon>Dikarya</taxon>
        <taxon>Basidiomycota</taxon>
        <taxon>Ustilaginomycotina</taxon>
        <taxon>Ustilaginomycetes</taxon>
        <taxon>Ustilaginales</taxon>
        <taxon>Ustilaginaceae</taxon>
        <taxon>Sporisorium</taxon>
    </lineage>
</organism>
<dbReference type="Pfam" id="PF01205">
    <property type="entry name" value="Impact_N"/>
    <property type="match status" value="1"/>
</dbReference>
<feature type="compositionally biased region" description="Acidic residues" evidence="2">
    <location>
        <begin position="79"/>
        <end position="97"/>
    </location>
</feature>
<feature type="compositionally biased region" description="Acidic residues" evidence="2">
    <location>
        <begin position="17"/>
        <end position="31"/>
    </location>
</feature>
<keyword evidence="5" id="KW-1185">Reference proteome</keyword>
<name>E6ZP12_SPORE</name>
<feature type="region of interest" description="Disordered" evidence="2">
    <location>
        <begin position="202"/>
        <end position="237"/>
    </location>
</feature>
<evidence type="ECO:0000256" key="2">
    <source>
        <dbReference type="SAM" id="MobiDB-lite"/>
    </source>
</evidence>
<evidence type="ECO:0000313" key="5">
    <source>
        <dbReference type="Proteomes" id="UP000008867"/>
    </source>
</evidence>
<reference evidence="4 5" key="1">
    <citation type="journal article" date="2010" name="Science">
        <title>Pathogenicity determinants in smut fungi revealed by genome comparison.</title>
        <authorList>
            <person name="Schirawski J."/>
            <person name="Mannhaupt G."/>
            <person name="Muench K."/>
            <person name="Brefort T."/>
            <person name="Schipper K."/>
            <person name="Doehlemann G."/>
            <person name="Di Stasio M."/>
            <person name="Roessel N."/>
            <person name="Mendoza-Mendoza A."/>
            <person name="Pester D."/>
            <person name="Mueller O."/>
            <person name="Winterberg B."/>
            <person name="Meyer E."/>
            <person name="Ghareeb H."/>
            <person name="Wollenberg T."/>
            <person name="Muensterkoetter M."/>
            <person name="Wong P."/>
            <person name="Walter M."/>
            <person name="Stukenbrock E."/>
            <person name="Gueldener U."/>
            <person name="Kahmann R."/>
        </authorList>
    </citation>
    <scope>NUCLEOTIDE SEQUENCE [LARGE SCALE GENOMIC DNA]</scope>
    <source>
        <strain evidence="5">SRZ2</strain>
    </source>
</reference>
<dbReference type="Proteomes" id="UP000008867">
    <property type="component" value="Chromosome 13"/>
</dbReference>
<dbReference type="HOGENOM" id="CLU_432865_0_0_1"/>
<dbReference type="eggNOG" id="KOG3299">
    <property type="taxonomic scope" value="Eukaryota"/>
</dbReference>
<dbReference type="OrthoDB" id="69641at2759"/>
<dbReference type="EMBL" id="FQ311434">
    <property type="protein sequence ID" value="CBQ68969.1"/>
    <property type="molecule type" value="Genomic_DNA"/>
</dbReference>
<feature type="compositionally biased region" description="Basic and acidic residues" evidence="2">
    <location>
        <begin position="555"/>
        <end position="566"/>
    </location>
</feature>
<dbReference type="AlphaFoldDB" id="E6ZP12"/>
<feature type="compositionally biased region" description="Acidic residues" evidence="2">
    <location>
        <begin position="170"/>
        <end position="186"/>
    </location>
</feature>
<dbReference type="InterPro" id="IPR036956">
    <property type="entry name" value="Impact_N_sf"/>
</dbReference>
<dbReference type="InterPro" id="IPR023582">
    <property type="entry name" value="Impact"/>
</dbReference>
<feature type="compositionally biased region" description="Basic and acidic residues" evidence="2">
    <location>
        <begin position="32"/>
        <end position="43"/>
    </location>
</feature>
<dbReference type="InterPro" id="IPR001498">
    <property type="entry name" value="Impact_N"/>
</dbReference>
<evidence type="ECO:0000313" key="4">
    <source>
        <dbReference type="EMBL" id="CBQ68969.1"/>
    </source>
</evidence>
<feature type="compositionally biased region" description="Acidic residues" evidence="2">
    <location>
        <begin position="121"/>
        <end position="137"/>
    </location>
</feature>
<feature type="region of interest" description="Disordered" evidence="2">
    <location>
        <begin position="1"/>
        <end position="190"/>
    </location>
</feature>
<dbReference type="InterPro" id="IPR020568">
    <property type="entry name" value="Ribosomal_Su5_D2-typ_SF"/>
</dbReference>
<dbReference type="GO" id="GO:0005737">
    <property type="term" value="C:cytoplasm"/>
    <property type="evidence" value="ECO:0007669"/>
    <property type="project" value="TreeGrafter"/>
</dbReference>
<feature type="region of interest" description="Disordered" evidence="2">
    <location>
        <begin position="468"/>
        <end position="579"/>
    </location>
</feature>
<feature type="compositionally biased region" description="Low complexity" evidence="2">
    <location>
        <begin position="468"/>
        <end position="511"/>
    </location>
</feature>
<dbReference type="GO" id="GO:0140469">
    <property type="term" value="P:GCN2-mediated signaling"/>
    <property type="evidence" value="ECO:0007669"/>
    <property type="project" value="TreeGrafter"/>
</dbReference>
<protein>
    <recommendedName>
        <fullName evidence="3">Impact N-terminal domain-containing protein</fullName>
    </recommendedName>
</protein>
<feature type="compositionally biased region" description="Pro residues" evidence="2">
    <location>
        <begin position="512"/>
        <end position="524"/>
    </location>
</feature>
<dbReference type="PANTHER" id="PTHR16301:SF25">
    <property type="entry name" value="PROTEIN IMPACT"/>
    <property type="match status" value="1"/>
</dbReference>
<dbReference type="GO" id="GO:0006446">
    <property type="term" value="P:regulation of translational initiation"/>
    <property type="evidence" value="ECO:0007669"/>
    <property type="project" value="TreeGrafter"/>
</dbReference>
<feature type="compositionally biased region" description="Low complexity" evidence="2">
    <location>
        <begin position="209"/>
        <end position="218"/>
    </location>
</feature>
<gene>
    <name evidence="4" type="ORF">sr15430</name>
</gene>
<feature type="compositionally biased region" description="Basic and acidic residues" evidence="2">
    <location>
        <begin position="62"/>
        <end position="78"/>
    </location>
</feature>
<feature type="compositionally biased region" description="Basic residues" evidence="2">
    <location>
        <begin position="106"/>
        <end position="115"/>
    </location>
</feature>
<accession>E6ZP12</accession>
<dbReference type="Gene3D" id="3.30.230.30">
    <property type="entry name" value="Impact, N-terminal domain"/>
    <property type="match status" value="1"/>
</dbReference>
<comment type="similarity">
    <text evidence="1">Belongs to the IMPACT family.</text>
</comment>
<feature type="domain" description="Impact N-terminal" evidence="3">
    <location>
        <begin position="313"/>
        <end position="401"/>
    </location>
</feature>
<evidence type="ECO:0000256" key="1">
    <source>
        <dbReference type="ARBA" id="ARBA00007665"/>
    </source>
</evidence>
<evidence type="ECO:0000259" key="3">
    <source>
        <dbReference type="Pfam" id="PF01205"/>
    </source>
</evidence>
<sequence>MPLRKRQSPTPSPLLDLDLDLDDVDNDSMDDELARELEEERQKILAAAGQPSIDGGGSLPRSRGDDSDSVEESNHYRDEDDEEDVDVADADDSEDEWQPPVPASKSTRRSKRTRRPSSSDDSNDDEAAGLSEDEEQEPLPKKSKTNGTKPNARAKTPKSDPPIASTSDNDANDDDEDADNSFDEEAERVQAEVEAAAAWADVRRRKEAAQAAPATTAPPSKPPPTTPSLTAWLGKGPSASSSVTELAATLPMPTTCAAAQIVDRNSLFIGYVYPLTTASPSYIATLLSHLTRVVHPTVPVALLPPQFANAPPNKRGSSHDMYAYRVLELKRARSGLAGPDDFSLLEDKEDDGERWGGDRVLRVAREQGAADVLVVVSRWYGGELLGPVRFEHIEAAASAALVEHTALVEVDELRQRIQFLDRKIARVRAGLGGTGEVGGAVEKYEGLTVEKAQRLWLARQKALDALQKRASAQAASQEQRQPAPTEEAPPVVAPVSPTSPTNEAPTQDTPDAQPPTLNPDPPSVAPHIKPEPTHDIPSTRIKDEPSPTTPNPADEDTKPTVKLEPPHDDDDLTGWDDLA</sequence>
<proteinExistence type="inferred from homology"/>
<dbReference type="SUPFAM" id="SSF54211">
    <property type="entry name" value="Ribosomal protein S5 domain 2-like"/>
    <property type="match status" value="1"/>
</dbReference>
<feature type="compositionally biased region" description="Acidic residues" evidence="2">
    <location>
        <begin position="567"/>
        <end position="579"/>
    </location>
</feature>
<dbReference type="VEuPathDB" id="FungiDB:sr15430"/>
<dbReference type="PANTHER" id="PTHR16301">
    <property type="entry name" value="IMPACT-RELATED"/>
    <property type="match status" value="1"/>
</dbReference>